<dbReference type="InterPro" id="IPR000276">
    <property type="entry name" value="GPCR_Rhodpsn"/>
</dbReference>
<dbReference type="PANTHER" id="PTHR23112:SF47">
    <property type="entry name" value="G-PROTEIN COUPLED RECEPTOR 157"/>
    <property type="match status" value="1"/>
</dbReference>
<evidence type="ECO:0000313" key="9">
    <source>
        <dbReference type="EMBL" id="CAL1537296.1"/>
    </source>
</evidence>
<keyword evidence="4 6" id="KW-0472">Membrane</keyword>
<evidence type="ECO:0000256" key="5">
    <source>
        <dbReference type="SAM" id="MobiDB-lite"/>
    </source>
</evidence>
<keyword evidence="2 6" id="KW-0812">Transmembrane</keyword>
<feature type="transmembrane region" description="Helical" evidence="6">
    <location>
        <begin position="36"/>
        <end position="61"/>
    </location>
</feature>
<dbReference type="AlphaFoldDB" id="A0AAV2HX68"/>
<proteinExistence type="predicted"/>
<dbReference type="PANTHER" id="PTHR23112">
    <property type="entry name" value="G PROTEIN-COUPLED RECEPTOR 157-RELATED"/>
    <property type="match status" value="1"/>
</dbReference>
<feature type="transmembrane region" description="Helical" evidence="6">
    <location>
        <begin position="289"/>
        <end position="311"/>
    </location>
</feature>
<dbReference type="Pfam" id="PF00001">
    <property type="entry name" value="7tm_1"/>
    <property type="match status" value="1"/>
</dbReference>
<feature type="transmembrane region" description="Helical" evidence="6">
    <location>
        <begin position="73"/>
        <end position="96"/>
    </location>
</feature>
<dbReference type="GO" id="GO:0007166">
    <property type="term" value="P:cell surface receptor signaling pathway"/>
    <property type="evidence" value="ECO:0007669"/>
    <property type="project" value="InterPro"/>
</dbReference>
<evidence type="ECO:0000259" key="7">
    <source>
        <dbReference type="PROSITE" id="PS50261"/>
    </source>
</evidence>
<feature type="region of interest" description="Disordered" evidence="5">
    <location>
        <begin position="331"/>
        <end position="377"/>
    </location>
</feature>
<dbReference type="InterPro" id="IPR022343">
    <property type="entry name" value="GCR1-cAMP_receptor"/>
</dbReference>
<dbReference type="EMBL" id="CAXITT010000257">
    <property type="protein sequence ID" value="CAL1537296.1"/>
    <property type="molecule type" value="Genomic_DNA"/>
</dbReference>
<dbReference type="GO" id="GO:0007189">
    <property type="term" value="P:adenylate cyclase-activating G protein-coupled receptor signaling pathway"/>
    <property type="evidence" value="ECO:0007669"/>
    <property type="project" value="TreeGrafter"/>
</dbReference>
<protein>
    <recommendedName>
        <fullName evidence="11">G-protein coupled receptors family 2 profile 2 domain-containing protein</fullName>
    </recommendedName>
</protein>
<feature type="transmembrane region" description="Helical" evidence="6">
    <location>
        <begin position="150"/>
        <end position="174"/>
    </location>
</feature>
<evidence type="ECO:0000313" key="10">
    <source>
        <dbReference type="Proteomes" id="UP001497497"/>
    </source>
</evidence>
<sequence>MNWAEMSSKEVTTMMVTLSDNQVTNSSGISMTPLDIAYVTVTAAMSLMSIFGSLVVLFVHWSYADLRTSGRTMLVHLTVADLLTALGNLMGVTWYLSIETLEYKMAYCKFHSALTIMSSIASFFWTVVIAWFVFWILIRMQPTVNQRGQSLSDIILAVVCWGVPIIIAVTALALDVLGYDHNLSQASWCWIDPEASNGMMWALVTGKAWELAACILTVSLYAAVKVMLFKQAKRRSTLMGRTNRRMEEANTKLTFVPLVFIVIRIWGTIRFLLGNFAHDYASSSDSDWIVILQGTGDSAQGFANFVMYIFFTSKIRERLFQNCPCHCSESGSIASPKSSRNHGDTSQHEPSVGTLKPSNKIQPDLTGHVSEPDSRHVSTIESHKTAQVYGQDESGASATATCWTKPPETVTQHMDTDASGVADIKTIHI</sequence>
<accession>A0AAV2HX68</accession>
<dbReference type="GO" id="GO:0004930">
    <property type="term" value="F:G protein-coupled receptor activity"/>
    <property type="evidence" value="ECO:0007669"/>
    <property type="project" value="InterPro"/>
</dbReference>
<evidence type="ECO:0000256" key="4">
    <source>
        <dbReference type="ARBA" id="ARBA00023136"/>
    </source>
</evidence>
<dbReference type="InterPro" id="IPR017452">
    <property type="entry name" value="GPCR_Rhodpsn_7TM"/>
</dbReference>
<feature type="transmembrane region" description="Helical" evidence="6">
    <location>
        <begin position="249"/>
        <end position="269"/>
    </location>
</feature>
<feature type="domain" description="G-protein coupled receptors family 2 profile 2" evidence="7">
    <location>
        <begin position="35"/>
        <end position="312"/>
    </location>
</feature>
<evidence type="ECO:0000256" key="6">
    <source>
        <dbReference type="SAM" id="Phobius"/>
    </source>
</evidence>
<keyword evidence="3 6" id="KW-1133">Transmembrane helix</keyword>
<dbReference type="GO" id="GO:0005886">
    <property type="term" value="C:plasma membrane"/>
    <property type="evidence" value="ECO:0007669"/>
    <property type="project" value="TreeGrafter"/>
</dbReference>
<organism evidence="9 10">
    <name type="scientific">Lymnaea stagnalis</name>
    <name type="common">Great pond snail</name>
    <name type="synonym">Helix stagnalis</name>
    <dbReference type="NCBI Taxonomy" id="6523"/>
    <lineage>
        <taxon>Eukaryota</taxon>
        <taxon>Metazoa</taxon>
        <taxon>Spiralia</taxon>
        <taxon>Lophotrochozoa</taxon>
        <taxon>Mollusca</taxon>
        <taxon>Gastropoda</taxon>
        <taxon>Heterobranchia</taxon>
        <taxon>Euthyneura</taxon>
        <taxon>Panpulmonata</taxon>
        <taxon>Hygrophila</taxon>
        <taxon>Lymnaeoidea</taxon>
        <taxon>Lymnaeidae</taxon>
        <taxon>Lymnaea</taxon>
    </lineage>
</organism>
<dbReference type="Proteomes" id="UP001497497">
    <property type="component" value="Unassembled WGS sequence"/>
</dbReference>
<dbReference type="PROSITE" id="PS50262">
    <property type="entry name" value="G_PROTEIN_RECEP_F1_2"/>
    <property type="match status" value="1"/>
</dbReference>
<evidence type="ECO:0008006" key="11">
    <source>
        <dbReference type="Google" id="ProtNLM"/>
    </source>
</evidence>
<feature type="transmembrane region" description="Helical" evidence="6">
    <location>
        <begin position="208"/>
        <end position="228"/>
    </location>
</feature>
<dbReference type="SUPFAM" id="SSF81321">
    <property type="entry name" value="Family A G protein-coupled receptor-like"/>
    <property type="match status" value="1"/>
</dbReference>
<evidence type="ECO:0000256" key="3">
    <source>
        <dbReference type="ARBA" id="ARBA00022989"/>
    </source>
</evidence>
<evidence type="ECO:0000256" key="1">
    <source>
        <dbReference type="ARBA" id="ARBA00004141"/>
    </source>
</evidence>
<dbReference type="Gene3D" id="1.20.1070.10">
    <property type="entry name" value="Rhodopsin 7-helix transmembrane proteins"/>
    <property type="match status" value="1"/>
</dbReference>
<evidence type="ECO:0000259" key="8">
    <source>
        <dbReference type="PROSITE" id="PS50262"/>
    </source>
</evidence>
<keyword evidence="10" id="KW-1185">Reference proteome</keyword>
<dbReference type="InterPro" id="IPR017981">
    <property type="entry name" value="GPCR_2-like_7TM"/>
</dbReference>
<dbReference type="PROSITE" id="PS50261">
    <property type="entry name" value="G_PROTEIN_RECEP_F2_4"/>
    <property type="match status" value="1"/>
</dbReference>
<feature type="transmembrane region" description="Helical" evidence="6">
    <location>
        <begin position="116"/>
        <end position="138"/>
    </location>
</feature>
<evidence type="ECO:0000256" key="2">
    <source>
        <dbReference type="ARBA" id="ARBA00022692"/>
    </source>
</evidence>
<gene>
    <name evidence="9" type="ORF">GSLYS_00011209001</name>
</gene>
<comment type="caution">
    <text evidence="9">The sequence shown here is derived from an EMBL/GenBank/DDBJ whole genome shotgun (WGS) entry which is preliminary data.</text>
</comment>
<comment type="subcellular location">
    <subcellularLocation>
        <location evidence="1">Membrane</location>
        <topology evidence="1">Multi-pass membrane protein</topology>
    </subcellularLocation>
</comment>
<dbReference type="PRINTS" id="PR02001">
    <property type="entry name" value="GCR1CAMPR"/>
</dbReference>
<reference evidence="9 10" key="1">
    <citation type="submission" date="2024-04" db="EMBL/GenBank/DDBJ databases">
        <authorList>
            <consortium name="Genoscope - CEA"/>
            <person name="William W."/>
        </authorList>
    </citation>
    <scope>NUCLEOTIDE SEQUENCE [LARGE SCALE GENOMIC DNA]</scope>
</reference>
<name>A0AAV2HX68_LYMST</name>
<feature type="domain" description="G-protein coupled receptors family 1 profile" evidence="8">
    <location>
        <begin position="52"/>
        <end position="308"/>
    </location>
</feature>